<sequence>MLGRTRPASRILLWPHSKTRAVRFTSSTSSRSSHETTAEYEPEDTTDDAVSSSPTRRTFKHIRKLISGLYDTEGLRDDKCVVRRVTSNTAPAIPPGSQAKVEKGLSEDEHSDDAAERKWAPVRRVAAEDDPNWTHKCSLQPERASNTGSRQSSFPGNWGRAANNGVDMAPSGQWKSYSPNPDLVERKPPTSAHLPRPTPPSIFPPQKKKHEIVEVEDGAPPRSKILDEMRTLNFETPPSTEAEQPRARSEPPGEEEMDNVQQDDGPPRSIIIEEMSAWNYVPPGTEAGADVGEEREAVVRQTPPRAQEETTEELPPLDGDFREWLETAIDTSIREAELNKALTNGVPTYDGPTVLVLNAASRSLVESDFYRLAPQGKHLGDWAVGIARVIQARHPSTYEPLGKYYIFFHTRAAALAYEEEVWRLHFLSRRAAQLVSSSQSSSDLSIPGSLPLTPTLAAESADLDAALKGFTLLPHSAMLDLKLHLCKDLPLPATDKLSDMTRYLSSSPETDPAQEQCSVLVSLEGCKATISALHDAIARDGEERRIPWGLTSRSDGKPPIAAIVPGNTRERGRHDARFWRFIVSFAEAAEARRFVRNWHRREMRDFEGMSTVVTFNATVLW</sequence>
<evidence type="ECO:0000256" key="1">
    <source>
        <dbReference type="SAM" id="MobiDB-lite"/>
    </source>
</evidence>
<evidence type="ECO:0000313" key="2">
    <source>
        <dbReference type="EMBL" id="KAJ9143958.1"/>
    </source>
</evidence>
<name>A0AA38RRC8_9PEZI</name>
<feature type="compositionally biased region" description="Basic and acidic residues" evidence="1">
    <location>
        <begin position="100"/>
        <end position="117"/>
    </location>
</feature>
<dbReference type="Proteomes" id="UP001174691">
    <property type="component" value="Unassembled WGS sequence"/>
</dbReference>
<feature type="region of interest" description="Disordered" evidence="1">
    <location>
        <begin position="131"/>
        <end position="207"/>
    </location>
</feature>
<gene>
    <name evidence="2" type="ORF">NKR19_g6620</name>
</gene>
<accession>A0AA38RRC8</accession>
<feature type="region of interest" description="Disordered" evidence="1">
    <location>
        <begin position="233"/>
        <end position="267"/>
    </location>
</feature>
<reference evidence="2" key="1">
    <citation type="submission" date="2022-07" db="EMBL/GenBank/DDBJ databases">
        <title>Fungi with potential for degradation of polypropylene.</title>
        <authorList>
            <person name="Gostincar C."/>
        </authorList>
    </citation>
    <scope>NUCLEOTIDE SEQUENCE</scope>
    <source>
        <strain evidence="2">EXF-13287</strain>
    </source>
</reference>
<proteinExistence type="predicted"/>
<feature type="region of interest" description="Disordered" evidence="1">
    <location>
        <begin position="87"/>
        <end position="117"/>
    </location>
</feature>
<feature type="compositionally biased region" description="Polar residues" evidence="1">
    <location>
        <begin position="233"/>
        <end position="242"/>
    </location>
</feature>
<feature type="compositionally biased region" description="Acidic residues" evidence="1">
    <location>
        <begin position="38"/>
        <end position="47"/>
    </location>
</feature>
<feature type="compositionally biased region" description="Polar residues" evidence="1">
    <location>
        <begin position="143"/>
        <end position="155"/>
    </location>
</feature>
<protein>
    <submittedName>
        <fullName evidence="2">Uncharacterized protein</fullName>
    </submittedName>
</protein>
<evidence type="ECO:0000313" key="3">
    <source>
        <dbReference type="Proteomes" id="UP001174691"/>
    </source>
</evidence>
<dbReference type="EMBL" id="JANBVN010000105">
    <property type="protein sequence ID" value="KAJ9143958.1"/>
    <property type="molecule type" value="Genomic_DNA"/>
</dbReference>
<feature type="region of interest" description="Disordered" evidence="1">
    <location>
        <begin position="22"/>
        <end position="56"/>
    </location>
</feature>
<dbReference type="AlphaFoldDB" id="A0AA38RRC8"/>
<comment type="caution">
    <text evidence="2">The sequence shown here is derived from an EMBL/GenBank/DDBJ whole genome shotgun (WGS) entry which is preliminary data.</text>
</comment>
<organism evidence="2 3">
    <name type="scientific">Coniochaeta hoffmannii</name>
    <dbReference type="NCBI Taxonomy" id="91930"/>
    <lineage>
        <taxon>Eukaryota</taxon>
        <taxon>Fungi</taxon>
        <taxon>Dikarya</taxon>
        <taxon>Ascomycota</taxon>
        <taxon>Pezizomycotina</taxon>
        <taxon>Sordariomycetes</taxon>
        <taxon>Sordariomycetidae</taxon>
        <taxon>Coniochaetales</taxon>
        <taxon>Coniochaetaceae</taxon>
        <taxon>Coniochaeta</taxon>
    </lineage>
</organism>
<keyword evidence="3" id="KW-1185">Reference proteome</keyword>